<dbReference type="InterPro" id="IPR035914">
    <property type="entry name" value="Sperma_CUB_dom_sf"/>
</dbReference>
<evidence type="ECO:0000256" key="2">
    <source>
        <dbReference type="PROSITE-ProRule" id="PRU00059"/>
    </source>
</evidence>
<proteinExistence type="predicted"/>
<feature type="domain" description="CUB" evidence="3">
    <location>
        <begin position="1"/>
        <end position="131"/>
    </location>
</feature>
<keyword evidence="1" id="KW-1015">Disulfide bond</keyword>
<dbReference type="SUPFAM" id="SSF49854">
    <property type="entry name" value="Spermadhesin, CUB domain"/>
    <property type="match status" value="1"/>
</dbReference>
<evidence type="ECO:0000313" key="4">
    <source>
        <dbReference type="EMBL" id="GMT21265.1"/>
    </source>
</evidence>
<evidence type="ECO:0000259" key="3">
    <source>
        <dbReference type="PROSITE" id="PS01180"/>
    </source>
</evidence>
<feature type="non-terminal residue" evidence="4">
    <location>
        <position position="157"/>
    </location>
</feature>
<dbReference type="Proteomes" id="UP001432322">
    <property type="component" value="Unassembled WGS sequence"/>
</dbReference>
<dbReference type="AlphaFoldDB" id="A0AAV5VRG7"/>
<evidence type="ECO:0000313" key="5">
    <source>
        <dbReference type="Proteomes" id="UP001432322"/>
    </source>
</evidence>
<reference evidence="4" key="1">
    <citation type="submission" date="2023-10" db="EMBL/GenBank/DDBJ databases">
        <title>Genome assembly of Pristionchus species.</title>
        <authorList>
            <person name="Yoshida K."/>
            <person name="Sommer R.J."/>
        </authorList>
    </citation>
    <scope>NUCLEOTIDE SEQUENCE</scope>
    <source>
        <strain evidence="4">RS5133</strain>
    </source>
</reference>
<gene>
    <name evidence="4" type="ORF">PFISCL1PPCAC_12562</name>
</gene>
<comment type="caution">
    <text evidence="2">Lacks conserved residue(s) required for the propagation of feature annotation.</text>
</comment>
<keyword evidence="5" id="KW-1185">Reference proteome</keyword>
<organism evidence="4 5">
    <name type="scientific">Pristionchus fissidentatus</name>
    <dbReference type="NCBI Taxonomy" id="1538716"/>
    <lineage>
        <taxon>Eukaryota</taxon>
        <taxon>Metazoa</taxon>
        <taxon>Ecdysozoa</taxon>
        <taxon>Nematoda</taxon>
        <taxon>Chromadorea</taxon>
        <taxon>Rhabditida</taxon>
        <taxon>Rhabditina</taxon>
        <taxon>Diplogasteromorpha</taxon>
        <taxon>Diplogasteroidea</taxon>
        <taxon>Neodiplogasteridae</taxon>
        <taxon>Pristionchus</taxon>
    </lineage>
</organism>
<evidence type="ECO:0000256" key="1">
    <source>
        <dbReference type="ARBA" id="ARBA00023157"/>
    </source>
</evidence>
<dbReference type="PROSITE" id="PS01180">
    <property type="entry name" value="CUB"/>
    <property type="match status" value="1"/>
</dbReference>
<sequence length="157" mass="17971">QLEKKFLGNSGIISKDVHSPNFPNAYGLSMHCEWDIEAPPGYHADISIFHDVDDEHPIQSKNKSCESFNYYRVVMLSSSGVLDDSRVVCDDFSSESLYFSMQSQKIKLRFEAGKDIESVHRQRFITATMIPRYGGTFTASHKPQIIHFRDTHFDECS</sequence>
<dbReference type="Gene3D" id="2.60.120.290">
    <property type="entry name" value="Spermadhesin, CUB domain"/>
    <property type="match status" value="1"/>
</dbReference>
<dbReference type="Pfam" id="PF00431">
    <property type="entry name" value="CUB"/>
    <property type="match status" value="1"/>
</dbReference>
<name>A0AAV5VRG7_9BILA</name>
<protein>
    <recommendedName>
        <fullName evidence="3">CUB domain-containing protein</fullName>
    </recommendedName>
</protein>
<accession>A0AAV5VRG7</accession>
<dbReference type="InterPro" id="IPR000859">
    <property type="entry name" value="CUB_dom"/>
</dbReference>
<feature type="non-terminal residue" evidence="4">
    <location>
        <position position="1"/>
    </location>
</feature>
<comment type="caution">
    <text evidence="4">The sequence shown here is derived from an EMBL/GenBank/DDBJ whole genome shotgun (WGS) entry which is preliminary data.</text>
</comment>
<dbReference type="EMBL" id="BTSY01000003">
    <property type="protein sequence ID" value="GMT21265.1"/>
    <property type="molecule type" value="Genomic_DNA"/>
</dbReference>